<accession>A0AAJ6AH64</accession>
<proteinExistence type="predicted"/>
<dbReference type="RefSeq" id="WP_279674415.1">
    <property type="nucleotide sequence ID" value="NZ_CP122566.1"/>
</dbReference>
<dbReference type="EMBL" id="CP122566">
    <property type="protein sequence ID" value="WGH92194.1"/>
    <property type="molecule type" value="Genomic_DNA"/>
</dbReference>
<organism evidence="2 3">
    <name type="scientific">Auritidibacter ignavus</name>
    <dbReference type="NCBI Taxonomy" id="678932"/>
    <lineage>
        <taxon>Bacteria</taxon>
        <taxon>Bacillati</taxon>
        <taxon>Actinomycetota</taxon>
        <taxon>Actinomycetes</taxon>
        <taxon>Micrococcales</taxon>
        <taxon>Micrococcaceae</taxon>
        <taxon>Auritidibacter</taxon>
    </lineage>
</organism>
<reference evidence="2 3" key="1">
    <citation type="submission" date="2023-03" db="EMBL/GenBank/DDBJ databases">
        <title>Complete genome sequences of several Auritidibacter ignavus strains isolated from ear infections.</title>
        <authorList>
            <person name="Baehr T."/>
            <person name="Baumhoegger A.M."/>
        </authorList>
    </citation>
    <scope>NUCLEOTIDE SEQUENCE [LARGE SCALE GENOMIC DNA]</scope>
    <source>
        <strain evidence="2 3">BABAE-6</strain>
    </source>
</reference>
<dbReference type="AlphaFoldDB" id="A0AAJ6AH64"/>
<feature type="transmembrane region" description="Helical" evidence="1">
    <location>
        <begin position="133"/>
        <end position="155"/>
    </location>
</feature>
<keyword evidence="1" id="KW-0812">Transmembrane</keyword>
<feature type="transmembrane region" description="Helical" evidence="1">
    <location>
        <begin position="35"/>
        <end position="60"/>
    </location>
</feature>
<evidence type="ECO:0000256" key="1">
    <source>
        <dbReference type="SAM" id="Phobius"/>
    </source>
</evidence>
<evidence type="ECO:0000313" key="3">
    <source>
        <dbReference type="Proteomes" id="UP001224674"/>
    </source>
</evidence>
<feature type="transmembrane region" description="Helical" evidence="1">
    <location>
        <begin position="80"/>
        <end position="98"/>
    </location>
</feature>
<name>A0AAJ6AH64_9MICC</name>
<sequence>MSTSAREQTAPTGADDQGLSGIVARLKAGKAHGWGIFHLGSWPMMLGGMMFIISAFLPWVSLPWVEDLTGETFHLRGTDGPGVLTLAVGCLAFAGAFVPRRKLAIGHAAGPGGIVALIVMLQCWNIVSHSIQLNAWGAFVPGMGLVLAAGGAVLLMKAGWTMYRHWPQRDSASSRGSIRSS</sequence>
<evidence type="ECO:0000313" key="2">
    <source>
        <dbReference type="EMBL" id="WGH92194.1"/>
    </source>
</evidence>
<feature type="transmembrane region" description="Helical" evidence="1">
    <location>
        <begin position="105"/>
        <end position="127"/>
    </location>
</feature>
<keyword evidence="3" id="KW-1185">Reference proteome</keyword>
<keyword evidence="1" id="KW-1133">Transmembrane helix</keyword>
<keyword evidence="1" id="KW-0472">Membrane</keyword>
<protein>
    <submittedName>
        <fullName evidence="2">Uncharacterized protein</fullName>
    </submittedName>
</protein>
<gene>
    <name evidence="2" type="ORF">QDX21_07595</name>
</gene>
<dbReference type="Proteomes" id="UP001224674">
    <property type="component" value="Chromosome"/>
</dbReference>